<comment type="caution">
    <text evidence="1">The sequence shown here is derived from an EMBL/GenBank/DDBJ whole genome shotgun (WGS) entry which is preliminary data.</text>
</comment>
<gene>
    <name evidence="1" type="ORF">ACOLOM_LOCUS12161</name>
</gene>
<proteinExistence type="predicted"/>
<dbReference type="EMBL" id="CAJVPT010047774">
    <property type="protein sequence ID" value="CAG8740720.1"/>
    <property type="molecule type" value="Genomic_DNA"/>
</dbReference>
<protein>
    <submittedName>
        <fullName evidence="1">1682_t:CDS:1</fullName>
    </submittedName>
</protein>
<name>A0ACA9Q7E0_9GLOM</name>
<evidence type="ECO:0000313" key="2">
    <source>
        <dbReference type="Proteomes" id="UP000789525"/>
    </source>
</evidence>
<accession>A0ACA9Q7E0</accession>
<feature type="non-terminal residue" evidence="1">
    <location>
        <position position="1"/>
    </location>
</feature>
<keyword evidence="2" id="KW-1185">Reference proteome</keyword>
<organism evidence="1 2">
    <name type="scientific">Acaulospora colombiana</name>
    <dbReference type="NCBI Taxonomy" id="27376"/>
    <lineage>
        <taxon>Eukaryota</taxon>
        <taxon>Fungi</taxon>
        <taxon>Fungi incertae sedis</taxon>
        <taxon>Mucoromycota</taxon>
        <taxon>Glomeromycotina</taxon>
        <taxon>Glomeromycetes</taxon>
        <taxon>Diversisporales</taxon>
        <taxon>Acaulosporaceae</taxon>
        <taxon>Acaulospora</taxon>
    </lineage>
</organism>
<dbReference type="Proteomes" id="UP000789525">
    <property type="component" value="Unassembled WGS sequence"/>
</dbReference>
<reference evidence="1" key="1">
    <citation type="submission" date="2021-06" db="EMBL/GenBank/DDBJ databases">
        <authorList>
            <person name="Kallberg Y."/>
            <person name="Tangrot J."/>
            <person name="Rosling A."/>
        </authorList>
    </citation>
    <scope>NUCLEOTIDE SEQUENCE</scope>
    <source>
        <strain evidence="1">CL356</strain>
    </source>
</reference>
<evidence type="ECO:0000313" key="1">
    <source>
        <dbReference type="EMBL" id="CAG8740720.1"/>
    </source>
</evidence>
<sequence>KDHETLRDEARELMKSIGDKNREVDPTRKLSIVVEFVAGKITETIERMIALYRPDSLIVGTRGEKTFFQQVGQAIGPGIGSVSRYLPLSTWSNPS</sequence>